<evidence type="ECO:0000313" key="1">
    <source>
        <dbReference type="EMBL" id="PZV78598.1"/>
    </source>
</evidence>
<name>A0A326RLQ5_9BACT</name>
<dbReference type="AlphaFoldDB" id="A0A326RLQ5"/>
<protein>
    <recommendedName>
        <fullName evidence="3">HicA-like toxin of HicAB toxin-antitoxin system</fullName>
    </recommendedName>
</protein>
<evidence type="ECO:0000313" key="2">
    <source>
        <dbReference type="Proteomes" id="UP000248917"/>
    </source>
</evidence>
<proteinExistence type="predicted"/>
<comment type="caution">
    <text evidence="1">The sequence shown here is derived from an EMBL/GenBank/DDBJ whole genome shotgun (WGS) entry which is preliminary data.</text>
</comment>
<organism evidence="1 2">
    <name type="scientific">Algoriphagus aquaeductus</name>
    <dbReference type="NCBI Taxonomy" id="475299"/>
    <lineage>
        <taxon>Bacteria</taxon>
        <taxon>Pseudomonadati</taxon>
        <taxon>Bacteroidota</taxon>
        <taxon>Cytophagia</taxon>
        <taxon>Cytophagales</taxon>
        <taxon>Cyclobacteriaceae</taxon>
        <taxon>Algoriphagus</taxon>
    </lineage>
</organism>
<keyword evidence="2" id="KW-1185">Reference proteome</keyword>
<evidence type="ECO:0008006" key="3">
    <source>
        <dbReference type="Google" id="ProtNLM"/>
    </source>
</evidence>
<gene>
    <name evidence="1" type="ORF">CLV31_11627</name>
</gene>
<sequence>MTKLDKLKARILQKPNDFTFQELEPLLFGLGYEEKKTGKTAGSRKAYIHPLTKSIIRLHKPHPVPILKKYVILEVIEILTNQGYL</sequence>
<reference evidence="1 2" key="1">
    <citation type="submission" date="2018-06" db="EMBL/GenBank/DDBJ databases">
        <title>Genomic Encyclopedia of Archaeal and Bacterial Type Strains, Phase II (KMG-II): from individual species to whole genera.</title>
        <authorList>
            <person name="Goeker M."/>
        </authorList>
    </citation>
    <scope>NUCLEOTIDE SEQUENCE [LARGE SCALE GENOMIC DNA]</scope>
    <source>
        <strain evidence="1 2">T4</strain>
    </source>
</reference>
<dbReference type="Proteomes" id="UP000248917">
    <property type="component" value="Unassembled WGS sequence"/>
</dbReference>
<accession>A0A326RLQ5</accession>
<dbReference type="OrthoDB" id="1447122at2"/>
<dbReference type="EMBL" id="QKTX01000016">
    <property type="protein sequence ID" value="PZV78598.1"/>
    <property type="molecule type" value="Genomic_DNA"/>
</dbReference>